<protein>
    <submittedName>
        <fullName evidence="5">Acyltransferase family protein</fullName>
    </submittedName>
</protein>
<feature type="transmembrane region" description="Helical" evidence="2">
    <location>
        <begin position="231"/>
        <end position="247"/>
    </location>
</feature>
<feature type="transmembrane region" description="Helical" evidence="2">
    <location>
        <begin position="254"/>
        <end position="274"/>
    </location>
</feature>
<dbReference type="EMBL" id="JAPWIE010000005">
    <property type="protein sequence ID" value="MCZ4551800.1"/>
    <property type="molecule type" value="Genomic_DNA"/>
</dbReference>
<dbReference type="InterPro" id="IPR043968">
    <property type="entry name" value="SGNH"/>
</dbReference>
<feature type="transmembrane region" description="Helical" evidence="2">
    <location>
        <begin position="342"/>
        <end position="361"/>
    </location>
</feature>
<evidence type="ECO:0000259" key="4">
    <source>
        <dbReference type="Pfam" id="PF19040"/>
    </source>
</evidence>
<dbReference type="RefSeq" id="WP_301572699.1">
    <property type="nucleotide sequence ID" value="NZ_JAPWIE010000005.1"/>
</dbReference>
<evidence type="ECO:0000313" key="6">
    <source>
        <dbReference type="Proteomes" id="UP001067235"/>
    </source>
</evidence>
<evidence type="ECO:0000259" key="3">
    <source>
        <dbReference type="Pfam" id="PF01757"/>
    </source>
</evidence>
<evidence type="ECO:0000256" key="1">
    <source>
        <dbReference type="SAM" id="MobiDB-lite"/>
    </source>
</evidence>
<dbReference type="GO" id="GO:0016746">
    <property type="term" value="F:acyltransferase activity"/>
    <property type="evidence" value="ECO:0007669"/>
    <property type="project" value="UniProtKB-KW"/>
</dbReference>
<dbReference type="InterPro" id="IPR002656">
    <property type="entry name" value="Acyl_transf_3_dom"/>
</dbReference>
<keyword evidence="5" id="KW-0012">Acyltransferase</keyword>
<feature type="domain" description="SGNH" evidence="4">
    <location>
        <begin position="477"/>
        <end position="696"/>
    </location>
</feature>
<feature type="transmembrane region" description="Helical" evidence="2">
    <location>
        <begin position="387"/>
        <end position="410"/>
    </location>
</feature>
<feature type="transmembrane region" description="Helical" evidence="2">
    <location>
        <begin position="49"/>
        <end position="69"/>
    </location>
</feature>
<feature type="domain" description="Acyltransferase 3" evidence="3">
    <location>
        <begin position="25"/>
        <end position="356"/>
    </location>
</feature>
<proteinExistence type="predicted"/>
<name>A0ABT4MYK3_GORRU</name>
<feature type="transmembrane region" description="Helical" evidence="2">
    <location>
        <begin position="280"/>
        <end position="298"/>
    </location>
</feature>
<keyword evidence="2" id="KW-0472">Membrane</keyword>
<feature type="transmembrane region" description="Helical" evidence="2">
    <location>
        <begin position="319"/>
        <end position="336"/>
    </location>
</feature>
<feature type="transmembrane region" description="Helical" evidence="2">
    <location>
        <begin position="26"/>
        <end position="43"/>
    </location>
</feature>
<evidence type="ECO:0000313" key="5">
    <source>
        <dbReference type="EMBL" id="MCZ4551800.1"/>
    </source>
</evidence>
<feature type="transmembrane region" description="Helical" evidence="2">
    <location>
        <begin position="192"/>
        <end position="211"/>
    </location>
</feature>
<evidence type="ECO:0000256" key="2">
    <source>
        <dbReference type="SAM" id="Phobius"/>
    </source>
</evidence>
<dbReference type="InterPro" id="IPR050879">
    <property type="entry name" value="Acyltransferase_3"/>
</dbReference>
<feature type="region of interest" description="Disordered" evidence="1">
    <location>
        <begin position="1"/>
        <end position="24"/>
    </location>
</feature>
<keyword evidence="2" id="KW-0812">Transmembrane</keyword>
<dbReference type="Proteomes" id="UP001067235">
    <property type="component" value="Unassembled WGS sequence"/>
</dbReference>
<dbReference type="Pfam" id="PF01757">
    <property type="entry name" value="Acyl_transf_3"/>
    <property type="match status" value="1"/>
</dbReference>
<gene>
    <name evidence="5" type="ORF">O4213_17555</name>
</gene>
<feature type="transmembrane region" description="Helical" evidence="2">
    <location>
        <begin position="163"/>
        <end position="180"/>
    </location>
</feature>
<comment type="caution">
    <text evidence="5">The sequence shown here is derived from an EMBL/GenBank/DDBJ whole genome shotgun (WGS) entry which is preliminary data.</text>
</comment>
<sequence>MATIAERASDQMHEKRSKTSSTRRDLQGMRAVAVLAVVIDHLFEWPGGGFVGVDVFFVLSGFFITGLLVRERSTTRSLSFQKFYTRRVRRIIPSATLVLAATVVASYILLPAIRAKETLIDALWAAVFASNWRFERVGTDYFQEGQPPSPLQHFWSLSIEEQFYFVWPILMVGLFAASRRYSRPGFTTARQLTLATAMGAICLISFGWAIFQSADAPTAAYFSTFTRVWELGVGALLAICAPTLSRIPDSIRPLLSYIGLLGVVLSFFMITTSSQFPGPWAALPVLSTALVIAAFQGGNVRAVPHLTNPVAQYIGNVSYTLYLWHWPVIVLLAAVVAEGTAFNVIAILVTIILTCATFHLFEDPIRRSSWLEKPDYRNRRNKRIPKLMPGTWGAIGLTAAVVVAGSALVIEHQDQISNSSQANQQLIVTDPQQIEETPKCFGAAAMLTDGCPARNPANDLTPSIDNFADDTQGAYSCYRKAGEPLRSCTYGYEANDGKRLAIVGDSHAAMLLPALSPYLIENKLSLTTYVGNGCQWQVRTDGNCYSEVMPEIQEALLREKYDLVIATGSRKYGGETVDDAVDAYLAAWRPVAATGTKILVVADNPSVSEESLACLTRVSIGGDNSGKCGSPRQDSLADQDPLPVAADLLPEARLLDLTDAYCTPEWCPTVVGDVIAYRDTAGHITATFAQTLSPQLIAGIRAALG</sequence>
<dbReference type="Pfam" id="PF19040">
    <property type="entry name" value="SGNH"/>
    <property type="match status" value="1"/>
</dbReference>
<feature type="transmembrane region" description="Helical" evidence="2">
    <location>
        <begin position="90"/>
        <end position="110"/>
    </location>
</feature>
<keyword evidence="5" id="KW-0808">Transferase</keyword>
<organism evidence="5 6">
    <name type="scientific">Gordonia rubripertincta</name>
    <name type="common">Rhodococcus corallinus</name>
    <dbReference type="NCBI Taxonomy" id="36822"/>
    <lineage>
        <taxon>Bacteria</taxon>
        <taxon>Bacillati</taxon>
        <taxon>Actinomycetota</taxon>
        <taxon>Actinomycetes</taxon>
        <taxon>Mycobacteriales</taxon>
        <taxon>Gordoniaceae</taxon>
        <taxon>Gordonia</taxon>
    </lineage>
</organism>
<keyword evidence="2" id="KW-1133">Transmembrane helix</keyword>
<accession>A0ABT4MYK3</accession>
<reference evidence="5" key="1">
    <citation type="submission" date="2022-12" db="EMBL/GenBank/DDBJ databases">
        <authorList>
            <person name="Krivoruchko A.V."/>
            <person name="Elkin A."/>
        </authorList>
    </citation>
    <scope>NUCLEOTIDE SEQUENCE</scope>
    <source>
        <strain evidence="5">IEGM 1388</strain>
    </source>
</reference>
<dbReference type="PANTHER" id="PTHR23028:SF53">
    <property type="entry name" value="ACYL_TRANSF_3 DOMAIN-CONTAINING PROTEIN"/>
    <property type="match status" value="1"/>
</dbReference>
<dbReference type="PANTHER" id="PTHR23028">
    <property type="entry name" value="ACETYLTRANSFERASE"/>
    <property type="match status" value="1"/>
</dbReference>
<keyword evidence="6" id="KW-1185">Reference proteome</keyword>